<protein>
    <submittedName>
        <fullName evidence="16">Outer membrane cobalamin translocator</fullName>
    </submittedName>
</protein>
<evidence type="ECO:0000256" key="3">
    <source>
        <dbReference type="ARBA" id="ARBA00022452"/>
    </source>
</evidence>
<dbReference type="Pfam" id="PF07715">
    <property type="entry name" value="Plug"/>
    <property type="match status" value="1"/>
</dbReference>
<dbReference type="InterPro" id="IPR036942">
    <property type="entry name" value="Beta-barrel_TonB_sf"/>
</dbReference>
<accession>A0ABZ0S9Q1</accession>
<dbReference type="InterPro" id="IPR000531">
    <property type="entry name" value="Beta-barrel_TonB"/>
</dbReference>
<evidence type="ECO:0000256" key="5">
    <source>
        <dbReference type="ARBA" id="ARBA00022729"/>
    </source>
</evidence>
<evidence type="ECO:0000313" key="17">
    <source>
        <dbReference type="Proteomes" id="UP001432180"/>
    </source>
</evidence>
<reference evidence="16 17" key="1">
    <citation type="journal article" date="2023" name="Microorganisms">
        <title>Thiorhodovibrio frisius and Trv. litoralis spp. nov., Two Novel Members from a Clade of Fastidious Purple Sulfur Bacteria That Exhibit Unique Red-Shifted Light-Harvesting Capabilities.</title>
        <authorList>
            <person name="Methner A."/>
            <person name="Kuzyk S.B."/>
            <person name="Petersen J."/>
            <person name="Bauer S."/>
            <person name="Brinkmann H."/>
            <person name="Sichau K."/>
            <person name="Wanner G."/>
            <person name="Wolf J."/>
            <person name="Neumann-Schaal M."/>
            <person name="Henke P."/>
            <person name="Tank M."/>
            <person name="Sproer C."/>
            <person name="Bunk B."/>
            <person name="Overmann J."/>
        </authorList>
    </citation>
    <scope>NUCLEOTIDE SEQUENCE [LARGE SCALE GENOMIC DNA]</scope>
    <source>
        <strain evidence="16 17">DSM 6702</strain>
    </source>
</reference>
<keyword evidence="5 13" id="KW-0732">Signal</keyword>
<evidence type="ECO:0000259" key="14">
    <source>
        <dbReference type="Pfam" id="PF00593"/>
    </source>
</evidence>
<evidence type="ECO:0000256" key="6">
    <source>
        <dbReference type="ARBA" id="ARBA00023065"/>
    </source>
</evidence>
<evidence type="ECO:0000256" key="12">
    <source>
        <dbReference type="RuleBase" id="RU003357"/>
    </source>
</evidence>
<dbReference type="Pfam" id="PF00593">
    <property type="entry name" value="TonB_dep_Rec_b-barrel"/>
    <property type="match status" value="1"/>
</dbReference>
<comment type="similarity">
    <text evidence="11 12">Belongs to the TonB-dependent receptor family.</text>
</comment>
<keyword evidence="2 11" id="KW-0813">Transport</keyword>
<keyword evidence="10 11" id="KW-0998">Cell outer membrane</keyword>
<dbReference type="InterPro" id="IPR012910">
    <property type="entry name" value="Plug_dom"/>
</dbReference>
<dbReference type="Gene3D" id="2.40.170.20">
    <property type="entry name" value="TonB-dependent receptor, beta-barrel domain"/>
    <property type="match status" value="1"/>
</dbReference>
<dbReference type="Proteomes" id="UP001432180">
    <property type="component" value="Chromosome"/>
</dbReference>
<evidence type="ECO:0000256" key="1">
    <source>
        <dbReference type="ARBA" id="ARBA00004571"/>
    </source>
</evidence>
<dbReference type="RefSeq" id="WP_328987531.1">
    <property type="nucleotide sequence ID" value="NZ_CP121472.1"/>
</dbReference>
<evidence type="ECO:0000313" key="16">
    <source>
        <dbReference type="EMBL" id="WPL17009.1"/>
    </source>
</evidence>
<dbReference type="PROSITE" id="PS52016">
    <property type="entry name" value="TONB_DEPENDENT_REC_3"/>
    <property type="match status" value="1"/>
</dbReference>
<dbReference type="NCBIfam" id="TIGR01779">
    <property type="entry name" value="TonB-B12"/>
    <property type="match status" value="1"/>
</dbReference>
<keyword evidence="3 11" id="KW-1134">Transmembrane beta strand</keyword>
<keyword evidence="6" id="KW-0406">Ion transport</keyword>
<feature type="chain" id="PRO_5045506030" evidence="13">
    <location>
        <begin position="31"/>
        <end position="624"/>
    </location>
</feature>
<evidence type="ECO:0000256" key="10">
    <source>
        <dbReference type="ARBA" id="ARBA00023237"/>
    </source>
</evidence>
<keyword evidence="17" id="KW-1185">Reference proteome</keyword>
<dbReference type="SUPFAM" id="SSF56935">
    <property type="entry name" value="Porins"/>
    <property type="match status" value="1"/>
</dbReference>
<dbReference type="PANTHER" id="PTHR30069">
    <property type="entry name" value="TONB-DEPENDENT OUTER MEMBRANE RECEPTOR"/>
    <property type="match status" value="1"/>
</dbReference>
<feature type="domain" description="TonB-dependent receptor-like beta-barrel" evidence="14">
    <location>
        <begin position="236"/>
        <end position="598"/>
    </location>
</feature>
<organism evidence="16 17">
    <name type="scientific">Thiorhodovibrio winogradskyi</name>
    <dbReference type="NCBI Taxonomy" id="77007"/>
    <lineage>
        <taxon>Bacteria</taxon>
        <taxon>Pseudomonadati</taxon>
        <taxon>Pseudomonadota</taxon>
        <taxon>Gammaproteobacteria</taxon>
        <taxon>Chromatiales</taxon>
        <taxon>Chromatiaceae</taxon>
        <taxon>Thiorhodovibrio</taxon>
    </lineage>
</organism>
<evidence type="ECO:0000256" key="4">
    <source>
        <dbReference type="ARBA" id="ARBA00022692"/>
    </source>
</evidence>
<evidence type="ECO:0000256" key="2">
    <source>
        <dbReference type="ARBA" id="ARBA00022448"/>
    </source>
</evidence>
<dbReference type="Gene3D" id="2.170.130.10">
    <property type="entry name" value="TonB-dependent receptor, plug domain"/>
    <property type="match status" value="1"/>
</dbReference>
<dbReference type="EMBL" id="CP121472">
    <property type="protein sequence ID" value="WPL17009.1"/>
    <property type="molecule type" value="Genomic_DNA"/>
</dbReference>
<keyword evidence="4 11" id="KW-0812">Transmembrane</keyword>
<evidence type="ECO:0000256" key="13">
    <source>
        <dbReference type="SAM" id="SignalP"/>
    </source>
</evidence>
<comment type="subcellular location">
    <subcellularLocation>
        <location evidence="1 11">Cell outer membrane</location>
        <topology evidence="1 11">Multi-pass membrane protein</topology>
    </subcellularLocation>
</comment>
<evidence type="ECO:0000256" key="11">
    <source>
        <dbReference type="PROSITE-ProRule" id="PRU01360"/>
    </source>
</evidence>
<keyword evidence="7 12" id="KW-0798">TonB box</keyword>
<dbReference type="InterPro" id="IPR037066">
    <property type="entry name" value="Plug_dom_sf"/>
</dbReference>
<sequence>MTHRLAGFPRSAALTMGLLTAALFSSLALAAVEDVTNLDPIVVTATRMPETTGQMLSSVSVIERAEIERRQAGILTDILRGLPGVAISRSGGPGQPTSVFLRGTESDHTLVLIDGVKIGSATLGTVPWQNIPVEQIERIEVVRGPRSSLYGSEAIGGVIQIFTRKGGGAAEPLKARVTAGAGSYQSVEGHLGLSGSTDRAWFDAGLGFERTDGFNACSGEPNVGGCFVDEPDPDGYRNDNGALRAGYRFSDQLEADVHVLRAASDTDYDGSAFAGNASKGVLQVAGINLTLQASEHWSSKLSLARSWDDSTIYFDDDEINRYDTRRDSLSWLNTLSLSAGQQLGLGLDYQYDLVDTQPRYERDSRRNLGVFGEYLITLGPQDWQLSLRHDDNEQFGGHTTGSVGWGYRLPNRLRLTASLGTAFKAPTFNELYYPGFGNPDLEPETARSGELGLSGPHPWGDWGLSLYQTDIEDLIAFDATTFAPANLDSARIRGIELWSVARIADWDLDANLTLLDPRNTSSGADNDKLLARRPEQSLRLDADRRFGRVGIGGTLTLEGRRYDDFANQIRLDGFALLDLRAEYAFSRALVIQGRVENLFNQDYETAAFYNQPGRSFFVTLRYAP</sequence>
<gene>
    <name evidence="16" type="primary">btuB_2</name>
    <name evidence="16" type="ORF">Thiowin_01994</name>
</gene>
<dbReference type="InterPro" id="IPR039426">
    <property type="entry name" value="TonB-dep_rcpt-like"/>
</dbReference>
<dbReference type="InterPro" id="IPR010101">
    <property type="entry name" value="B12_transptr_BtuB"/>
</dbReference>
<dbReference type="PANTHER" id="PTHR30069:SF53">
    <property type="entry name" value="COLICIN I RECEPTOR-RELATED"/>
    <property type="match status" value="1"/>
</dbReference>
<feature type="domain" description="TonB-dependent receptor plug" evidence="15">
    <location>
        <begin position="56"/>
        <end position="158"/>
    </location>
</feature>
<name>A0ABZ0S9Q1_9GAMM</name>
<keyword evidence="9 11" id="KW-0472">Membrane</keyword>
<keyword evidence="8" id="KW-0626">Porin</keyword>
<dbReference type="CDD" id="cd01347">
    <property type="entry name" value="ligand_gated_channel"/>
    <property type="match status" value="1"/>
</dbReference>
<evidence type="ECO:0000256" key="7">
    <source>
        <dbReference type="ARBA" id="ARBA00023077"/>
    </source>
</evidence>
<evidence type="ECO:0000259" key="15">
    <source>
        <dbReference type="Pfam" id="PF07715"/>
    </source>
</evidence>
<feature type="signal peptide" evidence="13">
    <location>
        <begin position="1"/>
        <end position="30"/>
    </location>
</feature>
<evidence type="ECO:0000256" key="9">
    <source>
        <dbReference type="ARBA" id="ARBA00023136"/>
    </source>
</evidence>
<proteinExistence type="inferred from homology"/>
<evidence type="ECO:0000256" key="8">
    <source>
        <dbReference type="ARBA" id="ARBA00023114"/>
    </source>
</evidence>